<dbReference type="PANTHER" id="PTHR31391:SF106">
    <property type="entry name" value="B3 DOMAIN-CONTAINING PROTEIN OS01G0723500"/>
    <property type="match status" value="1"/>
</dbReference>
<evidence type="ECO:0000256" key="6">
    <source>
        <dbReference type="SAM" id="MobiDB-lite"/>
    </source>
</evidence>
<keyword evidence="5" id="KW-0539">Nucleus</keyword>
<dbReference type="STRING" id="74649.A0A2P6PMT5"/>
<evidence type="ECO:0000313" key="8">
    <source>
        <dbReference type="EMBL" id="PRQ23244.1"/>
    </source>
</evidence>
<feature type="region of interest" description="Disordered" evidence="6">
    <location>
        <begin position="113"/>
        <end position="141"/>
    </location>
</feature>
<accession>A0A2P6PMT5</accession>
<feature type="domain" description="TF-B3" evidence="7">
    <location>
        <begin position="10"/>
        <end position="105"/>
    </location>
</feature>
<organism evidence="8 9">
    <name type="scientific">Rosa chinensis</name>
    <name type="common">China rose</name>
    <dbReference type="NCBI Taxonomy" id="74649"/>
    <lineage>
        <taxon>Eukaryota</taxon>
        <taxon>Viridiplantae</taxon>
        <taxon>Streptophyta</taxon>
        <taxon>Embryophyta</taxon>
        <taxon>Tracheophyta</taxon>
        <taxon>Spermatophyta</taxon>
        <taxon>Magnoliopsida</taxon>
        <taxon>eudicotyledons</taxon>
        <taxon>Gunneridae</taxon>
        <taxon>Pentapetalae</taxon>
        <taxon>rosids</taxon>
        <taxon>fabids</taxon>
        <taxon>Rosales</taxon>
        <taxon>Rosaceae</taxon>
        <taxon>Rosoideae</taxon>
        <taxon>Rosoideae incertae sedis</taxon>
        <taxon>Rosa</taxon>
    </lineage>
</organism>
<evidence type="ECO:0000256" key="5">
    <source>
        <dbReference type="ARBA" id="ARBA00023242"/>
    </source>
</evidence>
<dbReference type="PROSITE" id="PS50863">
    <property type="entry name" value="B3"/>
    <property type="match status" value="2"/>
</dbReference>
<dbReference type="InterPro" id="IPR015300">
    <property type="entry name" value="DNA-bd_pseudobarrel_sf"/>
</dbReference>
<sequence length="241" mass="28431">MCTYKLSMNYIILKLQFLFLYVFLKRIPPHFLEHGRNDQPERATLTWNMSLERSWTVKVCRTKECVYFKDGWRNFLNDNSVKEGDFLVFTYEGEMHFSIHDYENNCCKRGDFPTNNEPHEESAPAKSTKRNPGSPKKDYSAESFRSKFPHYTRSIKKKYCVYSIPTAFYRKYLSARNYEVAFLKISGGTKWYKVKLVPSLQTAFMSKGWSVFAHDNQIVVGDVCAFELLKENKMVVHILRK</sequence>
<feature type="compositionally biased region" description="Basic and acidic residues" evidence="6">
    <location>
        <begin position="113"/>
        <end position="123"/>
    </location>
</feature>
<dbReference type="InterPro" id="IPR003340">
    <property type="entry name" value="B3_DNA-bd"/>
</dbReference>
<protein>
    <submittedName>
        <fullName evidence="8">Putative transcription factor B3-Domain family</fullName>
    </submittedName>
</protein>
<dbReference type="InterPro" id="IPR044837">
    <property type="entry name" value="REM16-like"/>
</dbReference>
<evidence type="ECO:0000256" key="2">
    <source>
        <dbReference type="ARBA" id="ARBA00023015"/>
    </source>
</evidence>
<dbReference type="GO" id="GO:0005634">
    <property type="term" value="C:nucleus"/>
    <property type="evidence" value="ECO:0007669"/>
    <property type="project" value="UniProtKB-SubCell"/>
</dbReference>
<dbReference type="Pfam" id="PF02362">
    <property type="entry name" value="B3"/>
    <property type="match status" value="2"/>
</dbReference>
<dbReference type="EMBL" id="PDCK01000044">
    <property type="protein sequence ID" value="PRQ23244.1"/>
    <property type="molecule type" value="Genomic_DNA"/>
</dbReference>
<dbReference type="SMART" id="SM01019">
    <property type="entry name" value="B3"/>
    <property type="match status" value="2"/>
</dbReference>
<dbReference type="Gene3D" id="2.40.330.10">
    <property type="entry name" value="DNA-binding pseudobarrel domain"/>
    <property type="match status" value="2"/>
</dbReference>
<dbReference type="AlphaFoldDB" id="A0A2P6PMT5"/>
<dbReference type="CDD" id="cd10017">
    <property type="entry name" value="B3_DNA"/>
    <property type="match status" value="2"/>
</dbReference>
<gene>
    <name evidence="8" type="ORF">RchiOBHm_Chr6g0259251</name>
</gene>
<comment type="subcellular location">
    <subcellularLocation>
        <location evidence="1">Nucleus</location>
    </subcellularLocation>
</comment>
<dbReference type="SUPFAM" id="SSF101936">
    <property type="entry name" value="DNA-binding pseudobarrel domain"/>
    <property type="match status" value="2"/>
</dbReference>
<reference evidence="8 9" key="1">
    <citation type="journal article" date="2018" name="Nat. Genet.">
        <title>The Rosa genome provides new insights in the design of modern roses.</title>
        <authorList>
            <person name="Bendahmane M."/>
        </authorList>
    </citation>
    <scope>NUCLEOTIDE SEQUENCE [LARGE SCALE GENOMIC DNA]</scope>
    <source>
        <strain evidence="9">cv. Old Blush</strain>
    </source>
</reference>
<dbReference type="GO" id="GO:0003677">
    <property type="term" value="F:DNA binding"/>
    <property type="evidence" value="ECO:0007669"/>
    <property type="project" value="UniProtKB-KW"/>
</dbReference>
<evidence type="ECO:0000313" key="9">
    <source>
        <dbReference type="Proteomes" id="UP000238479"/>
    </source>
</evidence>
<evidence type="ECO:0000256" key="4">
    <source>
        <dbReference type="ARBA" id="ARBA00023163"/>
    </source>
</evidence>
<keyword evidence="4" id="KW-0804">Transcription</keyword>
<keyword evidence="3" id="KW-0238">DNA-binding</keyword>
<name>A0A2P6PMT5_ROSCH</name>
<comment type="caution">
    <text evidence="8">The sequence shown here is derived from an EMBL/GenBank/DDBJ whole genome shotgun (WGS) entry which is preliminary data.</text>
</comment>
<dbReference type="Gramene" id="PRQ23244">
    <property type="protein sequence ID" value="PRQ23244"/>
    <property type="gene ID" value="RchiOBHm_Chr6g0259251"/>
</dbReference>
<evidence type="ECO:0000259" key="7">
    <source>
        <dbReference type="PROSITE" id="PS50863"/>
    </source>
</evidence>
<proteinExistence type="predicted"/>
<dbReference type="PANTHER" id="PTHR31391">
    <property type="entry name" value="B3 DOMAIN-CONTAINING PROTEIN OS11G0197600-RELATED"/>
    <property type="match status" value="1"/>
</dbReference>
<keyword evidence="9" id="KW-1185">Reference proteome</keyword>
<evidence type="ECO:0000256" key="1">
    <source>
        <dbReference type="ARBA" id="ARBA00004123"/>
    </source>
</evidence>
<dbReference type="Proteomes" id="UP000238479">
    <property type="component" value="Chromosome 6"/>
</dbReference>
<feature type="domain" description="TF-B3" evidence="7">
    <location>
        <begin position="147"/>
        <end position="241"/>
    </location>
</feature>
<evidence type="ECO:0000256" key="3">
    <source>
        <dbReference type="ARBA" id="ARBA00023125"/>
    </source>
</evidence>
<dbReference type="OMA" id="WRRSECK"/>
<keyword evidence="2" id="KW-0805">Transcription regulation</keyword>